<protein>
    <submittedName>
        <fullName evidence="1">Uncharacterized protein</fullName>
    </submittedName>
</protein>
<evidence type="ECO:0000313" key="2">
    <source>
        <dbReference type="Proteomes" id="UP000036356"/>
    </source>
</evidence>
<dbReference type="AlphaFoldDB" id="A0A0J1FLB0"/>
<sequence length="57" mass="6448">MKKDLLYKLLFLSCLIVGYSMVYKTEATTVRTNPSYEVSASREHEFVQAMASNIVIG</sequence>
<keyword evidence="2" id="KW-1185">Reference proteome</keyword>
<gene>
    <name evidence="1" type="ORF">DEAC_c43530</name>
</gene>
<dbReference type="RefSeq" id="WP_161796489.1">
    <property type="nucleotide sequence ID" value="NZ_LDZY01000029.1"/>
</dbReference>
<dbReference type="PATRIC" id="fig|476652.3.peg.4622"/>
<comment type="caution">
    <text evidence="1">The sequence shown here is derived from an EMBL/GenBank/DDBJ whole genome shotgun (WGS) entry which is preliminary data.</text>
</comment>
<proteinExistence type="predicted"/>
<name>A0A0J1FLB0_9FIRM</name>
<accession>A0A0J1FLB0</accession>
<evidence type="ECO:0000313" key="1">
    <source>
        <dbReference type="EMBL" id="KLU63718.1"/>
    </source>
</evidence>
<dbReference type="EMBL" id="LDZY01000029">
    <property type="protein sequence ID" value="KLU63718.1"/>
    <property type="molecule type" value="Genomic_DNA"/>
</dbReference>
<organism evidence="1 2">
    <name type="scientific">Desulfosporosinus acididurans</name>
    <dbReference type="NCBI Taxonomy" id="476652"/>
    <lineage>
        <taxon>Bacteria</taxon>
        <taxon>Bacillati</taxon>
        <taxon>Bacillota</taxon>
        <taxon>Clostridia</taxon>
        <taxon>Eubacteriales</taxon>
        <taxon>Desulfitobacteriaceae</taxon>
        <taxon>Desulfosporosinus</taxon>
    </lineage>
</organism>
<dbReference type="Proteomes" id="UP000036356">
    <property type="component" value="Unassembled WGS sequence"/>
</dbReference>
<reference evidence="1 2" key="1">
    <citation type="submission" date="2015-06" db="EMBL/GenBank/DDBJ databases">
        <title>Draft genome of the moderately acidophilic sulfate reducer Candidatus Desulfosporosinus acididurans strain M1.</title>
        <authorList>
            <person name="Poehlein A."/>
            <person name="Petzsch P."/>
            <person name="Johnson B.D."/>
            <person name="Schloemann M."/>
            <person name="Daniel R."/>
            <person name="Muehling M."/>
        </authorList>
    </citation>
    <scope>NUCLEOTIDE SEQUENCE [LARGE SCALE GENOMIC DNA]</scope>
    <source>
        <strain evidence="1 2">M1</strain>
    </source>
</reference>